<keyword evidence="20" id="KW-1185">Reference proteome</keyword>
<dbReference type="Pfam" id="PF00005">
    <property type="entry name" value="ABC_tran"/>
    <property type="match status" value="2"/>
</dbReference>
<dbReference type="InterPro" id="IPR017871">
    <property type="entry name" value="ABC_transporter-like_CS"/>
</dbReference>
<keyword evidence="10" id="KW-1278">Translocase</keyword>
<dbReference type="FunFam" id="3.40.50.300:FF:000016">
    <property type="entry name" value="Oligopeptide ABC transporter ATP-binding component"/>
    <property type="match status" value="2"/>
</dbReference>
<sequence>MHVSSAPSREHGWMSDTANRRSQDQALLSVRSLSVEFGKGEGAFRAVKDVSFDVQPGKTLAVVGESGSGKSVTSLAIMRLTDYTGGRITGGQVLFRPDGGEARDLVKASDAKLREIRGNDIAMIFQEPMTSLNPVFTIGNQISETLILHQGLGGRDARQRAKELLQKVRLPDADKLLDRYPHQLSGGMRQRVMIAMALACNPKLLIADEPTTALDVTIQAQILNIIRDLQQEMGTAVIFITHDMGVVAEMADDVVVMWKGEKVEQAPVRDIFAAPQHPYTRALLSAVPRLGSLKGQPFPKRTPVMVMDGGVAKPVGETHEQNTADYTKPILQVDKLTTRFDVGKTFFGRVTHRVHAVEEVSFDIYPGETLALVGESGSGKSTIGRTLQQLVEPTGGTVRFDGRDMAAMSQGERRRLRQEIQYIFQDPFASLDPRHTVGYSIAEPIIVHGLINDRKERDRRVHELLEQVGLQPQHAKRYPHEFSGGQRQRVCIARALASNPKLVIADESVSALDVSIQAQIVNLLMELQERKRLSYLFITHDMAVVEKISHRVAVMYLGQIVELGTRRAIFENPQHSYTRKLLSAVPIADPQRERAKTRIEGEIPSPVRPVGQEPAIHRMREVEPGHWVAIETDQLRGAA</sequence>
<dbReference type="HOGENOM" id="CLU_000604_86_2_5"/>
<dbReference type="NCBIfam" id="NF007739">
    <property type="entry name" value="PRK10419.1"/>
    <property type="match status" value="2"/>
</dbReference>
<evidence type="ECO:0000256" key="16">
    <source>
        <dbReference type="ARBA" id="ARBA00047640"/>
    </source>
</evidence>
<dbReference type="EMBL" id="JH660645">
    <property type="protein sequence ID" value="EIM27931.1"/>
    <property type="molecule type" value="Genomic_DNA"/>
</dbReference>
<dbReference type="GO" id="GO:0016887">
    <property type="term" value="F:ATP hydrolysis activity"/>
    <property type="evidence" value="ECO:0007669"/>
    <property type="project" value="InterPro"/>
</dbReference>
<evidence type="ECO:0000256" key="5">
    <source>
        <dbReference type="ARBA" id="ARBA00022519"/>
    </source>
</evidence>
<evidence type="ECO:0000256" key="2">
    <source>
        <dbReference type="ARBA" id="ARBA00011469"/>
    </source>
</evidence>
<evidence type="ECO:0000256" key="15">
    <source>
        <dbReference type="ARBA" id="ARBA00041187"/>
    </source>
</evidence>
<dbReference type="PROSITE" id="PS50893">
    <property type="entry name" value="ABC_TRANSPORTER_2"/>
    <property type="match status" value="2"/>
</dbReference>
<name>I4YVD9_9HYPH</name>
<keyword evidence="6" id="KW-0677">Repeat</keyword>
<dbReference type="InterPro" id="IPR050319">
    <property type="entry name" value="ABC_transp_ATP-bind"/>
</dbReference>
<dbReference type="InterPro" id="IPR027417">
    <property type="entry name" value="P-loop_NTPase"/>
</dbReference>
<dbReference type="EC" id="7.4.2.10" evidence="14"/>
<feature type="compositionally biased region" description="Basic and acidic residues" evidence="17">
    <location>
        <begin position="8"/>
        <end position="21"/>
    </location>
</feature>
<dbReference type="NCBIfam" id="TIGR01727">
    <property type="entry name" value="oligo_HPY"/>
    <property type="match status" value="1"/>
</dbReference>
<dbReference type="GO" id="GO:0055085">
    <property type="term" value="P:transmembrane transport"/>
    <property type="evidence" value="ECO:0007669"/>
    <property type="project" value="UniProtKB-ARBA"/>
</dbReference>
<feature type="domain" description="ABC transporter" evidence="18">
    <location>
        <begin position="30"/>
        <end position="284"/>
    </location>
</feature>
<feature type="domain" description="ABC transporter" evidence="18">
    <location>
        <begin position="331"/>
        <end position="582"/>
    </location>
</feature>
<dbReference type="PROSITE" id="PS00211">
    <property type="entry name" value="ABC_TRANSPORTER_1"/>
    <property type="match status" value="2"/>
</dbReference>
<dbReference type="SUPFAM" id="SSF52540">
    <property type="entry name" value="P-loop containing nucleoside triphosphate hydrolases"/>
    <property type="match status" value="2"/>
</dbReference>
<evidence type="ECO:0000256" key="14">
    <source>
        <dbReference type="ARBA" id="ARBA00039050"/>
    </source>
</evidence>
<dbReference type="SMART" id="SM00382">
    <property type="entry name" value="AAA"/>
    <property type="match status" value="2"/>
</dbReference>
<evidence type="ECO:0000256" key="17">
    <source>
        <dbReference type="SAM" id="MobiDB-lite"/>
    </source>
</evidence>
<evidence type="ECO:0000256" key="9">
    <source>
        <dbReference type="ARBA" id="ARBA00022840"/>
    </source>
</evidence>
<evidence type="ECO:0000313" key="20">
    <source>
        <dbReference type="Proteomes" id="UP000003947"/>
    </source>
</evidence>
<evidence type="ECO:0000313" key="19">
    <source>
        <dbReference type="EMBL" id="EIM27931.1"/>
    </source>
</evidence>
<evidence type="ECO:0000256" key="8">
    <source>
        <dbReference type="ARBA" id="ARBA00022801"/>
    </source>
</evidence>
<evidence type="ECO:0000256" key="4">
    <source>
        <dbReference type="ARBA" id="ARBA00022475"/>
    </source>
</evidence>
<reference evidence="19 20" key="1">
    <citation type="submission" date="2012-02" db="EMBL/GenBank/DDBJ databases">
        <title>Improved High-Quality Draft sequence of Microvirga sp. WSM3557.</title>
        <authorList>
            <consortium name="US DOE Joint Genome Institute"/>
            <person name="Lucas S."/>
            <person name="Han J."/>
            <person name="Lapidus A."/>
            <person name="Cheng J.-F."/>
            <person name="Goodwin L."/>
            <person name="Pitluck S."/>
            <person name="Peters L."/>
            <person name="Zhang X."/>
            <person name="Detter J.C."/>
            <person name="Han C."/>
            <person name="Tapia R."/>
            <person name="Land M."/>
            <person name="Hauser L."/>
            <person name="Kyrpides N."/>
            <person name="Ivanova N."/>
            <person name="Pagani I."/>
            <person name="Brau L."/>
            <person name="Yates R."/>
            <person name="O'Hara G."/>
            <person name="Rui T."/>
            <person name="Howieson J."/>
            <person name="Reeve W."/>
            <person name="Woyke T."/>
        </authorList>
    </citation>
    <scope>NUCLEOTIDE SEQUENCE [LARGE SCALE GENOMIC DNA]</scope>
    <source>
        <strain evidence="19 20">WSM3557</strain>
    </source>
</reference>
<dbReference type="NCBIfam" id="NF008453">
    <property type="entry name" value="PRK11308.1"/>
    <property type="match status" value="2"/>
</dbReference>
<protein>
    <recommendedName>
        <fullName evidence="15">Glutathione import ATP-binding protein GsiA</fullName>
        <ecNumber evidence="14">7.4.2.10</ecNumber>
    </recommendedName>
</protein>
<dbReference type="InterPro" id="IPR003439">
    <property type="entry name" value="ABC_transporter-like_ATP-bd"/>
</dbReference>
<dbReference type="Pfam" id="PF08352">
    <property type="entry name" value="oligo_HPY"/>
    <property type="match status" value="2"/>
</dbReference>
<comment type="function">
    <text evidence="12">Part of the ABC transporter complex GsiABCD involved in glutathione import. Responsible for energy coupling to the transport system.</text>
</comment>
<evidence type="ECO:0000256" key="1">
    <source>
        <dbReference type="ARBA" id="ARBA00004417"/>
    </source>
</evidence>
<feature type="region of interest" description="Disordered" evidence="17">
    <location>
        <begin position="1"/>
        <end position="21"/>
    </location>
</feature>
<accession>I4YVD9</accession>
<dbReference type="PATRIC" id="fig|864069.3.peg.4861"/>
<comment type="subcellular location">
    <subcellularLocation>
        <location evidence="1">Cell inner membrane</location>
        <topology evidence="1">Peripheral membrane protein</topology>
    </subcellularLocation>
</comment>
<comment type="subunit">
    <text evidence="2">The complex is composed of two ATP-binding proteins (GsiA), two transmembrane proteins (GsiC and GsiD) and a solute-binding protein (GsiB).</text>
</comment>
<evidence type="ECO:0000256" key="3">
    <source>
        <dbReference type="ARBA" id="ARBA00022448"/>
    </source>
</evidence>
<keyword evidence="9 19" id="KW-0067">ATP-binding</keyword>
<keyword evidence="4" id="KW-1003">Cell membrane</keyword>
<organism evidence="19 20">
    <name type="scientific">Microvirga lotononidis</name>
    <dbReference type="NCBI Taxonomy" id="864069"/>
    <lineage>
        <taxon>Bacteria</taxon>
        <taxon>Pseudomonadati</taxon>
        <taxon>Pseudomonadota</taxon>
        <taxon>Alphaproteobacteria</taxon>
        <taxon>Hyphomicrobiales</taxon>
        <taxon>Methylobacteriaceae</taxon>
        <taxon>Microvirga</taxon>
    </lineage>
</organism>
<dbReference type="Proteomes" id="UP000003947">
    <property type="component" value="Unassembled WGS sequence"/>
</dbReference>
<proteinExistence type="inferred from homology"/>
<dbReference type="eggNOG" id="COG4172">
    <property type="taxonomic scope" value="Bacteria"/>
</dbReference>
<dbReference type="InterPro" id="IPR003593">
    <property type="entry name" value="AAA+_ATPase"/>
</dbReference>
<dbReference type="Gene3D" id="3.40.50.300">
    <property type="entry name" value="P-loop containing nucleotide triphosphate hydrolases"/>
    <property type="match status" value="2"/>
</dbReference>
<dbReference type="PANTHER" id="PTHR43776">
    <property type="entry name" value="TRANSPORT ATP-BINDING PROTEIN"/>
    <property type="match status" value="1"/>
</dbReference>
<evidence type="ECO:0000256" key="13">
    <source>
        <dbReference type="ARBA" id="ARBA00038416"/>
    </source>
</evidence>
<evidence type="ECO:0000256" key="10">
    <source>
        <dbReference type="ARBA" id="ARBA00022967"/>
    </source>
</evidence>
<keyword evidence="11" id="KW-0472">Membrane</keyword>
<keyword evidence="8" id="KW-0378">Hydrolase</keyword>
<keyword evidence="3" id="KW-0813">Transport</keyword>
<keyword evidence="7" id="KW-0547">Nucleotide-binding</keyword>
<comment type="similarity">
    <text evidence="13">Belongs to the ABC transporter superfamily. Glutathione importer (TC 3.A.1.5.11) family.</text>
</comment>
<dbReference type="AlphaFoldDB" id="I4YVD9"/>
<dbReference type="GO" id="GO:0015833">
    <property type="term" value="P:peptide transport"/>
    <property type="evidence" value="ECO:0007669"/>
    <property type="project" value="InterPro"/>
</dbReference>
<dbReference type="GO" id="GO:0005886">
    <property type="term" value="C:plasma membrane"/>
    <property type="evidence" value="ECO:0007669"/>
    <property type="project" value="UniProtKB-SubCell"/>
</dbReference>
<dbReference type="PANTHER" id="PTHR43776:SF15">
    <property type="entry name" value="GLUTATHIONE IMPORT ATP-BINDING PROTEIN GSIA"/>
    <property type="match status" value="1"/>
</dbReference>
<comment type="catalytic activity">
    <reaction evidence="16">
        <text>glutathione(out) + ATP + H2O = glutathione(in) + ADP + phosphate + H(+)</text>
        <dbReference type="Rhea" id="RHEA:29791"/>
        <dbReference type="ChEBI" id="CHEBI:15377"/>
        <dbReference type="ChEBI" id="CHEBI:15378"/>
        <dbReference type="ChEBI" id="CHEBI:30616"/>
        <dbReference type="ChEBI" id="CHEBI:43474"/>
        <dbReference type="ChEBI" id="CHEBI:57925"/>
        <dbReference type="ChEBI" id="CHEBI:456216"/>
        <dbReference type="EC" id="7.4.2.10"/>
    </reaction>
</comment>
<evidence type="ECO:0000256" key="11">
    <source>
        <dbReference type="ARBA" id="ARBA00023136"/>
    </source>
</evidence>
<evidence type="ECO:0000259" key="18">
    <source>
        <dbReference type="PROSITE" id="PS50893"/>
    </source>
</evidence>
<dbReference type="CDD" id="cd03257">
    <property type="entry name" value="ABC_NikE_OppD_transporters"/>
    <property type="match status" value="2"/>
</dbReference>
<evidence type="ECO:0000256" key="7">
    <source>
        <dbReference type="ARBA" id="ARBA00022741"/>
    </source>
</evidence>
<keyword evidence="5" id="KW-0997">Cell inner membrane</keyword>
<evidence type="ECO:0000256" key="6">
    <source>
        <dbReference type="ARBA" id="ARBA00022737"/>
    </source>
</evidence>
<dbReference type="GO" id="GO:0005524">
    <property type="term" value="F:ATP binding"/>
    <property type="evidence" value="ECO:0007669"/>
    <property type="project" value="UniProtKB-KW"/>
</dbReference>
<evidence type="ECO:0000256" key="12">
    <source>
        <dbReference type="ARBA" id="ARBA00037530"/>
    </source>
</evidence>
<dbReference type="STRING" id="864069.MicloDRAFT_00045060"/>
<dbReference type="InterPro" id="IPR013563">
    <property type="entry name" value="Oligopep_ABC_C"/>
</dbReference>
<gene>
    <name evidence="19" type="ORF">MicloDRAFT_00045060</name>
</gene>